<evidence type="ECO:0000256" key="7">
    <source>
        <dbReference type="PROSITE-ProRule" id="PRU00259"/>
    </source>
</evidence>
<feature type="repeat" description="ARM" evidence="7">
    <location>
        <begin position="376"/>
        <end position="418"/>
    </location>
</feature>
<dbReference type="EMBL" id="CACSLK010030184">
    <property type="protein sequence ID" value="CAA0836214.1"/>
    <property type="molecule type" value="Genomic_DNA"/>
</dbReference>
<keyword evidence="4" id="KW-0808">Transferase</keyword>
<evidence type="ECO:0000256" key="4">
    <source>
        <dbReference type="ARBA" id="ARBA00022679"/>
    </source>
</evidence>
<dbReference type="InterPro" id="IPR011989">
    <property type="entry name" value="ARM-like"/>
</dbReference>
<dbReference type="GO" id="GO:0007166">
    <property type="term" value="P:cell surface receptor signaling pathway"/>
    <property type="evidence" value="ECO:0007669"/>
    <property type="project" value="InterPro"/>
</dbReference>
<dbReference type="SMART" id="SM00504">
    <property type="entry name" value="Ubox"/>
    <property type="match status" value="1"/>
</dbReference>
<dbReference type="OrthoDB" id="629492at2759"/>
<evidence type="ECO:0000256" key="1">
    <source>
        <dbReference type="ARBA" id="ARBA00000900"/>
    </source>
</evidence>
<dbReference type="EC" id="2.3.2.27" evidence="3"/>
<evidence type="ECO:0000313" key="10">
    <source>
        <dbReference type="EMBL" id="CAA0836214.1"/>
    </source>
</evidence>
<evidence type="ECO:0000256" key="3">
    <source>
        <dbReference type="ARBA" id="ARBA00012483"/>
    </source>
</evidence>
<dbReference type="Pfam" id="PF25368">
    <property type="entry name" value="PUB10_N"/>
    <property type="match status" value="1"/>
</dbReference>
<evidence type="ECO:0000256" key="2">
    <source>
        <dbReference type="ARBA" id="ARBA00004906"/>
    </source>
</evidence>
<dbReference type="PROSITE" id="PS50176">
    <property type="entry name" value="ARM_REPEAT"/>
    <property type="match status" value="1"/>
</dbReference>
<comment type="pathway">
    <text evidence="2">Protein modification; protein ubiquitination.</text>
</comment>
<dbReference type="Proteomes" id="UP001153555">
    <property type="component" value="Unassembled WGS sequence"/>
</dbReference>
<dbReference type="InterPro" id="IPR000225">
    <property type="entry name" value="Armadillo"/>
</dbReference>
<comment type="caution">
    <text evidence="10">The sequence shown here is derived from an EMBL/GenBank/DDBJ whole genome shotgun (WGS) entry which is preliminary data.</text>
</comment>
<dbReference type="InterPro" id="IPR036537">
    <property type="entry name" value="Adaptor_Cbl_N_dom_sf"/>
</dbReference>
<dbReference type="CDD" id="cd16664">
    <property type="entry name" value="RING-Ubox_PUB"/>
    <property type="match status" value="1"/>
</dbReference>
<dbReference type="GO" id="GO:0061630">
    <property type="term" value="F:ubiquitin protein ligase activity"/>
    <property type="evidence" value="ECO:0007669"/>
    <property type="project" value="UniProtKB-EC"/>
</dbReference>
<dbReference type="InterPro" id="IPR057623">
    <property type="entry name" value="PUB12-19-like_N"/>
</dbReference>
<keyword evidence="11" id="KW-1185">Reference proteome</keyword>
<evidence type="ECO:0000256" key="8">
    <source>
        <dbReference type="SAM" id="Coils"/>
    </source>
</evidence>
<feature type="domain" description="U-box" evidence="9">
    <location>
        <begin position="231"/>
        <end position="305"/>
    </location>
</feature>
<keyword evidence="6" id="KW-0833">Ubl conjugation pathway</keyword>
<feature type="coiled-coil region" evidence="8">
    <location>
        <begin position="167"/>
        <end position="194"/>
    </location>
</feature>
<dbReference type="SUPFAM" id="SSF57850">
    <property type="entry name" value="RING/U-box"/>
    <property type="match status" value="1"/>
</dbReference>
<dbReference type="InterPro" id="IPR013083">
    <property type="entry name" value="Znf_RING/FYVE/PHD"/>
</dbReference>
<organism evidence="10 11">
    <name type="scientific">Striga hermonthica</name>
    <name type="common">Purple witchweed</name>
    <name type="synonym">Buchnera hermonthica</name>
    <dbReference type="NCBI Taxonomy" id="68872"/>
    <lineage>
        <taxon>Eukaryota</taxon>
        <taxon>Viridiplantae</taxon>
        <taxon>Streptophyta</taxon>
        <taxon>Embryophyta</taxon>
        <taxon>Tracheophyta</taxon>
        <taxon>Spermatophyta</taxon>
        <taxon>Magnoliopsida</taxon>
        <taxon>eudicotyledons</taxon>
        <taxon>Gunneridae</taxon>
        <taxon>Pentapetalae</taxon>
        <taxon>asterids</taxon>
        <taxon>lamiids</taxon>
        <taxon>Lamiales</taxon>
        <taxon>Orobanchaceae</taxon>
        <taxon>Buchnereae</taxon>
        <taxon>Striga</taxon>
    </lineage>
</organism>
<dbReference type="PANTHER" id="PTHR23315">
    <property type="entry name" value="U BOX DOMAIN-CONTAINING"/>
    <property type="match status" value="1"/>
</dbReference>
<evidence type="ECO:0000313" key="11">
    <source>
        <dbReference type="Proteomes" id="UP001153555"/>
    </source>
</evidence>
<dbReference type="PROSITE" id="PS51698">
    <property type="entry name" value="U_BOX"/>
    <property type="match status" value="1"/>
</dbReference>
<evidence type="ECO:0000256" key="5">
    <source>
        <dbReference type="ARBA" id="ARBA00022737"/>
    </source>
</evidence>
<sequence length="647" mass="69574">MHPLGVLLKKTSASVIRKTRLISVLLEELVRFPASTFPPSAALCFEELYLVLQRIKVLVEDCSSCSRMWLLVQVPSILSSFQQMTAELSTLLDILPAKEMELSEDVGELLDLIKRQCSARGSPACADACDEDLRIEVLKMLEDIKREVVPDQSKLGMIFERLNLSDTASCSSEIENLEEEVQSQNDDVSKVEIIALMGLVRYGKCVLYGASTPRASSAAALRRRKSASEVNFPADFRCPISLDLMRDPVVVCTGQTYDRSSIGAWIESGHATCPKTGQALAHTRLIPNLALKNLIAMWCRDQRIPFETTEVNVNPNGAVLNKAALEATKMTVSFLVNKLAAAAAAASPTAADRLVYELRVLAKTDSDSRLCIAEAGALPLLVKCLASDLPSLQINAVTTILNLSILDSNKARILETDGAIDGVIHVLRSGVTWEAKGNAAAAIFSLTGGAGRRRLGRRVRAATLALLDLAKTGPMGPRRDAMMAILNLAGDREGAGRLVEAGAVEVAGEVMDVLPEEAAAVLEVVVKRGGMVAVAAVYHRNVVERLAKLLRDGSDRARESAAATLVIVCRKGGSEVVAELAAVAGIERVVWEVIGMGSGRARRKATTLLRILRRWAAGLVGRDFGSGHSTNITGLNMMNPTRIVLPA</sequence>
<dbReference type="Pfam" id="PF25598">
    <property type="entry name" value="ARM_PUB"/>
    <property type="match status" value="1"/>
</dbReference>
<proteinExistence type="predicted"/>
<dbReference type="SUPFAM" id="SSF48371">
    <property type="entry name" value="ARM repeat"/>
    <property type="match status" value="1"/>
</dbReference>
<dbReference type="GO" id="GO:0016567">
    <property type="term" value="P:protein ubiquitination"/>
    <property type="evidence" value="ECO:0007669"/>
    <property type="project" value="InterPro"/>
</dbReference>
<dbReference type="Gene3D" id="1.25.10.10">
    <property type="entry name" value="Leucine-rich Repeat Variant"/>
    <property type="match status" value="2"/>
</dbReference>
<keyword evidence="5" id="KW-0677">Repeat</keyword>
<evidence type="ECO:0000259" key="9">
    <source>
        <dbReference type="PROSITE" id="PS51698"/>
    </source>
</evidence>
<evidence type="ECO:0000256" key="6">
    <source>
        <dbReference type="ARBA" id="ARBA00022786"/>
    </source>
</evidence>
<keyword evidence="8" id="KW-0175">Coiled coil</keyword>
<accession>A0A9N7NJ17</accession>
<protein>
    <recommendedName>
        <fullName evidence="3">RING-type E3 ubiquitin transferase</fullName>
        <ecNumber evidence="3">2.3.2.27</ecNumber>
    </recommendedName>
</protein>
<dbReference type="Gene3D" id="3.30.40.10">
    <property type="entry name" value="Zinc/RING finger domain, C3HC4 (zinc finger)"/>
    <property type="match status" value="1"/>
</dbReference>
<dbReference type="InterPro" id="IPR058678">
    <property type="entry name" value="ARM_PUB"/>
</dbReference>
<name>A0A9N7NJ17_STRHE</name>
<dbReference type="InterPro" id="IPR045210">
    <property type="entry name" value="RING-Ubox_PUB"/>
</dbReference>
<reference evidence="10" key="1">
    <citation type="submission" date="2019-12" db="EMBL/GenBank/DDBJ databases">
        <authorList>
            <person name="Scholes J."/>
        </authorList>
    </citation>
    <scope>NUCLEOTIDE SEQUENCE</scope>
</reference>
<dbReference type="FunFam" id="3.30.40.10:FF:000562">
    <property type="entry name" value="RING-type E3 ubiquitin transferase"/>
    <property type="match status" value="1"/>
</dbReference>
<gene>
    <name evidence="10" type="ORF">SHERM_03324</name>
</gene>
<dbReference type="InterPro" id="IPR016024">
    <property type="entry name" value="ARM-type_fold"/>
</dbReference>
<dbReference type="AlphaFoldDB" id="A0A9N7NJ17"/>
<dbReference type="InterPro" id="IPR003613">
    <property type="entry name" value="Ubox_domain"/>
</dbReference>
<dbReference type="SMART" id="SM00185">
    <property type="entry name" value="ARM"/>
    <property type="match status" value="2"/>
</dbReference>
<dbReference type="PANTHER" id="PTHR23315:SF63">
    <property type="entry name" value="U-BOX DOMAIN-CONTAINING PROTEIN 16"/>
    <property type="match status" value="1"/>
</dbReference>
<dbReference type="Pfam" id="PF04564">
    <property type="entry name" value="U-box"/>
    <property type="match status" value="1"/>
</dbReference>
<comment type="catalytic activity">
    <reaction evidence="1">
        <text>S-ubiquitinyl-[E2 ubiquitin-conjugating enzyme]-L-cysteine + [acceptor protein]-L-lysine = [E2 ubiquitin-conjugating enzyme]-L-cysteine + N(6)-ubiquitinyl-[acceptor protein]-L-lysine.</text>
        <dbReference type="EC" id="2.3.2.27"/>
    </reaction>
</comment>
<dbReference type="Gene3D" id="1.20.930.20">
    <property type="entry name" value="Adaptor protein Cbl, N-terminal domain"/>
    <property type="match status" value="1"/>
</dbReference>